<evidence type="ECO:0000256" key="7">
    <source>
        <dbReference type="SAM" id="MobiDB-lite"/>
    </source>
</evidence>
<feature type="chain" id="PRO_5011977903" evidence="8">
    <location>
        <begin position="25"/>
        <end position="420"/>
    </location>
</feature>
<organism evidence="10">
    <name type="scientific">Trypanosoma brucei</name>
    <dbReference type="NCBI Taxonomy" id="5691"/>
    <lineage>
        <taxon>Eukaryota</taxon>
        <taxon>Discoba</taxon>
        <taxon>Euglenozoa</taxon>
        <taxon>Kinetoplastea</taxon>
        <taxon>Metakinetoplastina</taxon>
        <taxon>Trypanosomatida</taxon>
        <taxon>Trypanosomatidae</taxon>
        <taxon>Trypanosoma</taxon>
    </lineage>
</organism>
<evidence type="ECO:0000259" key="9">
    <source>
        <dbReference type="Pfam" id="PF00913"/>
    </source>
</evidence>
<evidence type="ECO:0000256" key="3">
    <source>
        <dbReference type="ARBA" id="ARBA00022622"/>
    </source>
</evidence>
<feature type="signal peptide" evidence="8">
    <location>
        <begin position="1"/>
        <end position="24"/>
    </location>
</feature>
<reference evidence="10" key="1">
    <citation type="submission" date="2016-08" db="EMBL/GenBank/DDBJ databases">
        <title>VSG repertoire of Trypanosoma brucei EATRO 1125.</title>
        <authorList>
            <person name="Cross G.A."/>
        </authorList>
    </citation>
    <scope>NUCLEOTIDE SEQUENCE</scope>
    <source>
        <strain evidence="10">EATRO 1125</strain>
    </source>
</reference>
<keyword evidence="3" id="KW-0336">GPI-anchor</keyword>
<keyword evidence="5" id="KW-0325">Glycoprotein</keyword>
<dbReference type="Pfam" id="PF00913">
    <property type="entry name" value="Trypan_glycop"/>
    <property type="match status" value="1"/>
</dbReference>
<dbReference type="Gene3D" id="1.10.470.10">
    <property type="entry name" value="Variant Surface Glycoprotein, subunit A, domain 2"/>
    <property type="match status" value="1"/>
</dbReference>
<proteinExistence type="predicted"/>
<dbReference type="SUPFAM" id="SSF58087">
    <property type="entry name" value="Variant surface glycoprotein (N-terminal domain)"/>
    <property type="match status" value="1"/>
</dbReference>
<dbReference type="EMBL" id="KX701192">
    <property type="protein sequence ID" value="APD75148.1"/>
    <property type="molecule type" value="Genomic_DNA"/>
</dbReference>
<dbReference type="VEuPathDB" id="TriTrypDB:Tb11.v5.0461"/>
<name>A0A1J0RBH0_9TRYP</name>
<dbReference type="InterPro" id="IPR001812">
    <property type="entry name" value="Trypano_VSG_A_N_dom"/>
</dbReference>
<dbReference type="GO" id="GO:0042783">
    <property type="term" value="P:symbiont-mediated evasion of host immune response"/>
    <property type="evidence" value="ECO:0007669"/>
    <property type="project" value="InterPro"/>
</dbReference>
<sequence>MAQVAWAVFLALLLTTMLQTIVSPAPTRLRVTTPCDSAAQLREIARSAATSLSNALTTALTQTQEASRLQVIAATRSGYHGAGAAILAQAKQREAQKIVKALENGASDILSGIMAAGSLAGNQETLQELESTKIKDAALKTASAAVTDGTGTKITPELTTQTHGVCMKNDETRADTTIADTAASPQPTVILYTTTAATPGTNAGEDLTLCGSGSTSGTVTGRSSCTTGTATGIEIKGGKLFKNQQVEAKLQTTGTAKAYSEVGSTTTIPSEKTIKRELAEILKMQNAETALQAATTETPITTLATEHELKELISKAIDGDDATYSDSKTTTKVDAFLKSAFGKNNEAVKNTIIKELNDLKPAKAAVGEDGNKQLSTITDPKELADAQIYYTVKSFIIEEENKNKNQASPSCPTKTYKSAE</sequence>
<keyword evidence="4" id="KW-0472">Membrane</keyword>
<keyword evidence="8" id="KW-0732">Signal</keyword>
<evidence type="ECO:0000256" key="5">
    <source>
        <dbReference type="ARBA" id="ARBA00023180"/>
    </source>
</evidence>
<evidence type="ECO:0000256" key="4">
    <source>
        <dbReference type="ARBA" id="ARBA00023136"/>
    </source>
</evidence>
<evidence type="ECO:0000313" key="10">
    <source>
        <dbReference type="EMBL" id="APD75148.1"/>
    </source>
</evidence>
<accession>A0A1J0RBH0</accession>
<dbReference type="AlphaFoldDB" id="A0A1J0RBH0"/>
<keyword evidence="6" id="KW-0449">Lipoprotein</keyword>
<dbReference type="Gene3D" id="3.90.150.10">
    <property type="entry name" value="Variant Surface Glycoprotein, subunit A domain 1"/>
    <property type="match status" value="1"/>
</dbReference>
<feature type="region of interest" description="Disordered" evidence="7">
    <location>
        <begin position="401"/>
        <end position="420"/>
    </location>
</feature>
<dbReference type="VEuPathDB" id="TriTrypDB:Tb427_000129000"/>
<evidence type="ECO:0000256" key="8">
    <source>
        <dbReference type="SAM" id="SignalP"/>
    </source>
</evidence>
<evidence type="ECO:0000256" key="6">
    <source>
        <dbReference type="ARBA" id="ARBA00023288"/>
    </source>
</evidence>
<protein>
    <submittedName>
        <fullName evidence="10">Variant surface glycoprotein 1125.4964</fullName>
    </submittedName>
</protein>
<dbReference type="GO" id="GO:0098552">
    <property type="term" value="C:side of membrane"/>
    <property type="evidence" value="ECO:0007669"/>
    <property type="project" value="UniProtKB-KW"/>
</dbReference>
<comment type="subcellular location">
    <subcellularLocation>
        <location evidence="1">Cell membrane</location>
        <topology evidence="1">Lipid-anchor</topology>
        <topology evidence="1">GPI-anchor</topology>
    </subcellularLocation>
</comment>
<dbReference type="GO" id="GO:0005886">
    <property type="term" value="C:plasma membrane"/>
    <property type="evidence" value="ECO:0007669"/>
    <property type="project" value="UniProtKB-SubCell"/>
</dbReference>
<feature type="domain" description="Trypanosome variant surface glycoprotein A-type N-terminal" evidence="9">
    <location>
        <begin position="34"/>
        <end position="391"/>
    </location>
</feature>
<keyword evidence="2" id="KW-1003">Cell membrane</keyword>
<feature type="compositionally biased region" description="Polar residues" evidence="7">
    <location>
        <begin position="404"/>
        <end position="420"/>
    </location>
</feature>
<evidence type="ECO:0000256" key="2">
    <source>
        <dbReference type="ARBA" id="ARBA00022475"/>
    </source>
</evidence>
<evidence type="ECO:0000256" key="1">
    <source>
        <dbReference type="ARBA" id="ARBA00004609"/>
    </source>
</evidence>